<dbReference type="RefSeq" id="XP_005776213.1">
    <property type="nucleotide sequence ID" value="XM_005776156.1"/>
</dbReference>
<accession>A0A0D3JJU9</accession>
<protein>
    <submittedName>
        <fullName evidence="1">Uncharacterized protein</fullName>
    </submittedName>
</protein>
<reference evidence="2" key="1">
    <citation type="journal article" date="2013" name="Nature">
        <title>Pan genome of the phytoplankton Emiliania underpins its global distribution.</title>
        <authorList>
            <person name="Read B.A."/>
            <person name="Kegel J."/>
            <person name="Klute M.J."/>
            <person name="Kuo A."/>
            <person name="Lefebvre S.C."/>
            <person name="Maumus F."/>
            <person name="Mayer C."/>
            <person name="Miller J."/>
            <person name="Monier A."/>
            <person name="Salamov A."/>
            <person name="Young J."/>
            <person name="Aguilar M."/>
            <person name="Claverie J.M."/>
            <person name="Frickenhaus S."/>
            <person name="Gonzalez K."/>
            <person name="Herman E.K."/>
            <person name="Lin Y.C."/>
            <person name="Napier J."/>
            <person name="Ogata H."/>
            <person name="Sarno A.F."/>
            <person name="Shmutz J."/>
            <person name="Schroeder D."/>
            <person name="de Vargas C."/>
            <person name="Verret F."/>
            <person name="von Dassow P."/>
            <person name="Valentin K."/>
            <person name="Van de Peer Y."/>
            <person name="Wheeler G."/>
            <person name="Dacks J.B."/>
            <person name="Delwiche C.F."/>
            <person name="Dyhrman S.T."/>
            <person name="Glockner G."/>
            <person name="John U."/>
            <person name="Richards T."/>
            <person name="Worden A.Z."/>
            <person name="Zhang X."/>
            <person name="Grigoriev I.V."/>
            <person name="Allen A.E."/>
            <person name="Bidle K."/>
            <person name="Borodovsky M."/>
            <person name="Bowler C."/>
            <person name="Brownlee C."/>
            <person name="Cock J.M."/>
            <person name="Elias M."/>
            <person name="Gladyshev V.N."/>
            <person name="Groth M."/>
            <person name="Guda C."/>
            <person name="Hadaegh A."/>
            <person name="Iglesias-Rodriguez M.D."/>
            <person name="Jenkins J."/>
            <person name="Jones B.M."/>
            <person name="Lawson T."/>
            <person name="Leese F."/>
            <person name="Lindquist E."/>
            <person name="Lobanov A."/>
            <person name="Lomsadze A."/>
            <person name="Malik S.B."/>
            <person name="Marsh M.E."/>
            <person name="Mackinder L."/>
            <person name="Mock T."/>
            <person name="Mueller-Roeber B."/>
            <person name="Pagarete A."/>
            <person name="Parker M."/>
            <person name="Probert I."/>
            <person name="Quesneville H."/>
            <person name="Raines C."/>
            <person name="Rensing S.A."/>
            <person name="Riano-Pachon D.M."/>
            <person name="Richier S."/>
            <person name="Rokitta S."/>
            <person name="Shiraiwa Y."/>
            <person name="Soanes D.M."/>
            <person name="van der Giezen M."/>
            <person name="Wahlund T.M."/>
            <person name="Williams B."/>
            <person name="Wilson W."/>
            <person name="Wolfe G."/>
            <person name="Wurch L.L."/>
        </authorList>
    </citation>
    <scope>NUCLEOTIDE SEQUENCE</scope>
</reference>
<sequence length="373" mass="40566">MSSWVTDEGESLLRRMDVQDAAMAAKAQAQDAAMAAMAAKARAQDAAMAAQHAAARYDGTSAANAGTAGGYALPTESEILPYVLLSPAAQQMVDHAAQPLVSNEHHSFMSFVRDRLLPAASFNRRARAAREPGDPPKVYTMTSQDVLKWAIYAAISRQQANEALQVVSGFPFVLPEPDVRTNRVGMTLFPSVGYTPEQPDDNEDSLNPLKDRLKALEAGQQAEEAPEAYTTALPFDAVWQGHSSTAGCAEEVRRAHVDASNLFAPSHPYVPVGATMPPYSRFPGSNAPQPVQVPFPGSSRSDVLFSWLGCRCSWPVTQLCWYTCIACNIHQWLAVFVATFTQLWIATFLESFVVQALRSISTYHPLLDPNLPP</sequence>
<proteinExistence type="predicted"/>
<reference evidence="1" key="2">
    <citation type="submission" date="2024-10" db="UniProtKB">
        <authorList>
            <consortium name="EnsemblProtists"/>
        </authorList>
    </citation>
    <scope>IDENTIFICATION</scope>
</reference>
<keyword evidence="2" id="KW-1185">Reference proteome</keyword>
<dbReference type="HOGENOM" id="CLU_743137_0_0_1"/>
<dbReference type="AlphaFoldDB" id="A0A0D3JJU9"/>
<dbReference type="KEGG" id="ehx:EMIHUDRAFT_457881"/>
<organism evidence="1 2">
    <name type="scientific">Emiliania huxleyi (strain CCMP1516)</name>
    <dbReference type="NCBI Taxonomy" id="280463"/>
    <lineage>
        <taxon>Eukaryota</taxon>
        <taxon>Haptista</taxon>
        <taxon>Haptophyta</taxon>
        <taxon>Prymnesiophyceae</taxon>
        <taxon>Isochrysidales</taxon>
        <taxon>Noelaerhabdaceae</taxon>
        <taxon>Emiliania</taxon>
    </lineage>
</organism>
<name>A0A0D3JJU9_EMIH1</name>
<dbReference type="EnsemblProtists" id="EOD23784">
    <property type="protein sequence ID" value="EOD23784"/>
    <property type="gene ID" value="EMIHUDRAFT_457881"/>
</dbReference>
<dbReference type="PaxDb" id="2903-EOD23784"/>
<dbReference type="Proteomes" id="UP000013827">
    <property type="component" value="Unassembled WGS sequence"/>
</dbReference>
<evidence type="ECO:0000313" key="2">
    <source>
        <dbReference type="Proteomes" id="UP000013827"/>
    </source>
</evidence>
<dbReference type="GeneID" id="17269325"/>
<evidence type="ECO:0000313" key="1">
    <source>
        <dbReference type="EnsemblProtists" id="EOD23784"/>
    </source>
</evidence>